<evidence type="ECO:0000256" key="3">
    <source>
        <dbReference type="ARBA" id="ARBA00022723"/>
    </source>
</evidence>
<dbReference type="InterPro" id="IPR050299">
    <property type="entry name" value="YjjX_NTPase"/>
</dbReference>
<evidence type="ECO:0000313" key="13">
    <source>
        <dbReference type="EMBL" id="OGZ95320.1"/>
    </source>
</evidence>
<evidence type="ECO:0000256" key="10">
    <source>
        <dbReference type="ARBA" id="ARBA00048174"/>
    </source>
</evidence>
<keyword evidence="4" id="KW-0547">Nucleotide-binding</keyword>
<dbReference type="PANTHER" id="PTHR34699">
    <property type="match status" value="1"/>
</dbReference>
<keyword evidence="8" id="KW-0464">Manganese</keyword>
<keyword evidence="7" id="KW-0546">Nucleotide metabolism</keyword>
<evidence type="ECO:0000256" key="6">
    <source>
        <dbReference type="ARBA" id="ARBA00022842"/>
    </source>
</evidence>
<evidence type="ECO:0000256" key="5">
    <source>
        <dbReference type="ARBA" id="ARBA00022801"/>
    </source>
</evidence>
<dbReference type="SUPFAM" id="SSF52972">
    <property type="entry name" value="ITPase-like"/>
    <property type="match status" value="1"/>
</dbReference>
<dbReference type="GO" id="GO:0009117">
    <property type="term" value="P:nucleotide metabolic process"/>
    <property type="evidence" value="ECO:0007669"/>
    <property type="project" value="UniProtKB-KW"/>
</dbReference>
<evidence type="ECO:0000256" key="4">
    <source>
        <dbReference type="ARBA" id="ARBA00022741"/>
    </source>
</evidence>
<proteinExistence type="predicted"/>
<evidence type="ECO:0000256" key="9">
    <source>
        <dbReference type="ARBA" id="ARBA00038901"/>
    </source>
</evidence>
<dbReference type="GO" id="GO:0103023">
    <property type="term" value="F:ITPase activity"/>
    <property type="evidence" value="ECO:0007669"/>
    <property type="project" value="UniProtKB-EC"/>
</dbReference>
<dbReference type="Pfam" id="PF01931">
    <property type="entry name" value="NTPase_I-T"/>
    <property type="match status" value="1"/>
</dbReference>
<gene>
    <name evidence="13" type="ORF">A2633_03005</name>
</gene>
<dbReference type="EMBL" id="MHQC01000012">
    <property type="protein sequence ID" value="OGZ95320.1"/>
    <property type="molecule type" value="Genomic_DNA"/>
</dbReference>
<comment type="cofactor">
    <cofactor evidence="2">
        <name>Mg(2+)</name>
        <dbReference type="ChEBI" id="CHEBI:18420"/>
    </cofactor>
</comment>
<dbReference type="InterPro" id="IPR029001">
    <property type="entry name" value="ITPase-like_fam"/>
</dbReference>
<keyword evidence="3" id="KW-0479">Metal-binding</keyword>
<comment type="cofactor">
    <cofactor evidence="1">
        <name>Mn(2+)</name>
        <dbReference type="ChEBI" id="CHEBI:29035"/>
    </cofactor>
</comment>
<evidence type="ECO:0000256" key="2">
    <source>
        <dbReference type="ARBA" id="ARBA00001946"/>
    </source>
</evidence>
<keyword evidence="5" id="KW-0378">Hydrolase</keyword>
<comment type="catalytic activity">
    <reaction evidence="10">
        <text>ITP + H2O = IDP + phosphate + H(+)</text>
        <dbReference type="Rhea" id="RHEA:28330"/>
        <dbReference type="ChEBI" id="CHEBI:15377"/>
        <dbReference type="ChEBI" id="CHEBI:15378"/>
        <dbReference type="ChEBI" id="CHEBI:43474"/>
        <dbReference type="ChEBI" id="CHEBI:58280"/>
        <dbReference type="ChEBI" id="CHEBI:61402"/>
        <dbReference type="EC" id="3.6.1.73"/>
    </reaction>
</comment>
<dbReference type="Proteomes" id="UP000177152">
    <property type="component" value="Unassembled WGS sequence"/>
</dbReference>
<protein>
    <recommendedName>
        <fullName evidence="9">inosine/xanthosine triphosphatase</fullName>
        <ecNumber evidence="9">3.6.1.73</ecNumber>
    </recommendedName>
</protein>
<evidence type="ECO:0000256" key="8">
    <source>
        <dbReference type="ARBA" id="ARBA00023211"/>
    </source>
</evidence>
<dbReference type="PANTHER" id="PTHR34699:SF2">
    <property type="entry name" value="NON-CANONICAL PURINE NTP PHOSPHATASE_PRRC1 DOMAIN-CONTAINING PROTEIN"/>
    <property type="match status" value="1"/>
</dbReference>
<evidence type="ECO:0000259" key="12">
    <source>
        <dbReference type="Pfam" id="PF01931"/>
    </source>
</evidence>
<dbReference type="Gene3D" id="3.90.950.10">
    <property type="match status" value="1"/>
</dbReference>
<evidence type="ECO:0000256" key="7">
    <source>
        <dbReference type="ARBA" id="ARBA00023080"/>
    </source>
</evidence>
<dbReference type="EC" id="3.6.1.73" evidence="9"/>
<dbReference type="GO" id="GO:0046872">
    <property type="term" value="F:metal ion binding"/>
    <property type="evidence" value="ECO:0007669"/>
    <property type="project" value="UniProtKB-KW"/>
</dbReference>
<evidence type="ECO:0000313" key="14">
    <source>
        <dbReference type="Proteomes" id="UP000177152"/>
    </source>
</evidence>
<evidence type="ECO:0000256" key="11">
    <source>
        <dbReference type="ARBA" id="ARBA00048781"/>
    </source>
</evidence>
<dbReference type="GO" id="GO:0000166">
    <property type="term" value="F:nucleotide binding"/>
    <property type="evidence" value="ECO:0007669"/>
    <property type="project" value="UniProtKB-KW"/>
</dbReference>
<accession>A0A1G2KA22</accession>
<comment type="caution">
    <text evidence="13">The sequence shown here is derived from an EMBL/GenBank/DDBJ whole genome shotgun (WGS) entry which is preliminary data.</text>
</comment>
<organism evidence="13 14">
    <name type="scientific">Candidatus Sungbacteria bacterium RIFCSPHIGHO2_01_FULL_47_32</name>
    <dbReference type="NCBI Taxonomy" id="1802264"/>
    <lineage>
        <taxon>Bacteria</taxon>
        <taxon>Candidatus Sungiibacteriota</taxon>
    </lineage>
</organism>
<dbReference type="GO" id="GO:0006772">
    <property type="term" value="P:thiamine metabolic process"/>
    <property type="evidence" value="ECO:0007669"/>
    <property type="project" value="TreeGrafter"/>
</dbReference>
<dbReference type="InterPro" id="IPR026533">
    <property type="entry name" value="NTPase/PRRC1"/>
</dbReference>
<keyword evidence="6" id="KW-0460">Magnesium</keyword>
<evidence type="ECO:0000256" key="1">
    <source>
        <dbReference type="ARBA" id="ARBA00001936"/>
    </source>
</evidence>
<name>A0A1G2KA22_9BACT</name>
<dbReference type="AlphaFoldDB" id="A0A1G2KA22"/>
<comment type="catalytic activity">
    <reaction evidence="11">
        <text>XTP + H2O = XDP + phosphate + H(+)</text>
        <dbReference type="Rhea" id="RHEA:28406"/>
        <dbReference type="ChEBI" id="CHEBI:15377"/>
        <dbReference type="ChEBI" id="CHEBI:15378"/>
        <dbReference type="ChEBI" id="CHEBI:43474"/>
        <dbReference type="ChEBI" id="CHEBI:59884"/>
        <dbReference type="ChEBI" id="CHEBI:61314"/>
        <dbReference type="EC" id="3.6.1.73"/>
    </reaction>
</comment>
<reference evidence="13 14" key="1">
    <citation type="journal article" date="2016" name="Nat. Commun.">
        <title>Thousands of microbial genomes shed light on interconnected biogeochemical processes in an aquifer system.</title>
        <authorList>
            <person name="Anantharaman K."/>
            <person name="Brown C.T."/>
            <person name="Hug L.A."/>
            <person name="Sharon I."/>
            <person name="Castelle C.J."/>
            <person name="Probst A.J."/>
            <person name="Thomas B.C."/>
            <person name="Singh A."/>
            <person name="Wilkins M.J."/>
            <person name="Karaoz U."/>
            <person name="Brodie E.L."/>
            <person name="Williams K.H."/>
            <person name="Hubbard S.S."/>
            <person name="Banfield J.F."/>
        </authorList>
    </citation>
    <scope>NUCLEOTIDE SEQUENCE [LARGE SCALE GENOMIC DNA]</scope>
</reference>
<sequence length="178" mass="19117">MGESPMNIAVGTKSELKLRAVANAFARAGLIVNVRGYKVESDVPKQPFSTEDIMLGAKNRAERALVEDGSAHYGVGVESGIIREGGAYFEIAGCILVDTSFAVVGKSFSAAVETPSKVVERIKEEDSEAGVVVGELTGNKEKDPPSYYTGGKMKREELLEDAIFIALTRSLLNPEAYR</sequence>
<feature type="domain" description="Non-canonical purine NTP phosphatase/PRRC1" evidence="12">
    <location>
        <begin position="11"/>
        <end position="169"/>
    </location>
</feature>